<keyword evidence="6" id="KW-0408">Iron</keyword>
<comment type="subcellular location">
    <subcellularLocation>
        <location evidence="1 11">Cell outer membrane</location>
        <topology evidence="1 11">Multi-pass membrane protein</topology>
    </subcellularLocation>
</comment>
<evidence type="ECO:0000256" key="3">
    <source>
        <dbReference type="ARBA" id="ARBA00022452"/>
    </source>
</evidence>
<protein>
    <submittedName>
        <fullName evidence="16">TonB-dependent receptor</fullName>
    </submittedName>
</protein>
<sequence>MSAIVKFKPLALPAALLAALSGTASAQVLEEVVVTAQKRVEGLQDVPISISAVGGEKLNDAGITRMADLQTMVPNLTMSEAGIGSNVYIRGVGSQVNQGFEQSVGTYVDGIYYGRPRQLRQPFFDLARIEVLRGPQGILFGKNSIAGALNLVTNRPSDEFELQLSGLYEPRHDEIDTSLIVSGPLTDTLAGRLALRKREMGGYIENIGENRDEMETDEWVGRAVLEWNPTADLTLTLKGELGTFDSIGRNSVIIGDAVSPAVTPVVNDYTKKGSIDPEYSNNEYETYTLTAGYALGDYELTAITGYSGYDYDEQIDTDFGMASFLQSPASEDFEQISQEIRLASPVGETFEYIVGVFYQGSETEYVEPVRLDLPTVNVMLDRDYYSDSDVWAAFGQLTWNLSASLRATVGLRYTEESKEGGRQLVLRNPDGTVFNPLGLPAFSELGMPLPPLGLYPHDLDGERDEEVVTPMLNLQWDVSDQTMLYASASTGYKAGGFDARSNRGVLPDGSDALEFEEEQALAFEVGGKLGLLDGAAELNIAAFYTEYDDLQVSVFDGVLGFDVQNAASATTQGVELDGRWQATEYLTLSAALAYTDFAFDDYANGACYKGQVPSQVIDGVPFCNWDGNTNQFTPEWSGNLGAEFYFPLGGNLELRAALDLMYSGEYFAAPDLDPNAVQDDYIKVNARLGLGSQDGTWEVALVGRNLTDEEILTFANDVPLSGAATSYFAFVERPATVALQAQYRF</sequence>
<dbReference type="InterPro" id="IPR036942">
    <property type="entry name" value="Beta-barrel_TonB_sf"/>
</dbReference>
<keyword evidence="2 11" id="KW-0813">Transport</keyword>
<keyword evidence="16" id="KW-0675">Receptor</keyword>
<dbReference type="PANTHER" id="PTHR32552:SF81">
    <property type="entry name" value="TONB-DEPENDENT OUTER MEMBRANE RECEPTOR"/>
    <property type="match status" value="1"/>
</dbReference>
<evidence type="ECO:0000259" key="15">
    <source>
        <dbReference type="Pfam" id="PF07715"/>
    </source>
</evidence>
<feature type="domain" description="TonB-dependent receptor plug" evidence="15">
    <location>
        <begin position="43"/>
        <end position="148"/>
    </location>
</feature>
<dbReference type="Proteomes" id="UP000321933">
    <property type="component" value="Unassembled WGS sequence"/>
</dbReference>
<keyword evidence="9 11" id="KW-0472">Membrane</keyword>
<dbReference type="PANTHER" id="PTHR32552">
    <property type="entry name" value="FERRICHROME IRON RECEPTOR-RELATED"/>
    <property type="match status" value="1"/>
</dbReference>
<keyword evidence="10 11" id="KW-0998">Cell outer membrane</keyword>
<evidence type="ECO:0000259" key="14">
    <source>
        <dbReference type="Pfam" id="PF00593"/>
    </source>
</evidence>
<evidence type="ECO:0000256" key="1">
    <source>
        <dbReference type="ARBA" id="ARBA00004571"/>
    </source>
</evidence>
<dbReference type="AlphaFoldDB" id="A0A5C8ZN59"/>
<evidence type="ECO:0000256" key="8">
    <source>
        <dbReference type="ARBA" id="ARBA00023077"/>
    </source>
</evidence>
<comment type="similarity">
    <text evidence="11 12">Belongs to the TonB-dependent receptor family.</text>
</comment>
<dbReference type="PROSITE" id="PS52016">
    <property type="entry name" value="TONB_DEPENDENT_REC_3"/>
    <property type="match status" value="1"/>
</dbReference>
<dbReference type="SUPFAM" id="SSF56935">
    <property type="entry name" value="Porins"/>
    <property type="match status" value="1"/>
</dbReference>
<dbReference type="InterPro" id="IPR039426">
    <property type="entry name" value="TonB-dep_rcpt-like"/>
</dbReference>
<evidence type="ECO:0000256" key="10">
    <source>
        <dbReference type="ARBA" id="ARBA00023237"/>
    </source>
</evidence>
<evidence type="ECO:0000256" key="9">
    <source>
        <dbReference type="ARBA" id="ARBA00023136"/>
    </source>
</evidence>
<dbReference type="Pfam" id="PF00593">
    <property type="entry name" value="TonB_dep_Rec_b-barrel"/>
    <property type="match status" value="1"/>
</dbReference>
<evidence type="ECO:0000313" key="17">
    <source>
        <dbReference type="Proteomes" id="UP000321933"/>
    </source>
</evidence>
<feature type="chain" id="PRO_5022800325" evidence="13">
    <location>
        <begin position="27"/>
        <end position="745"/>
    </location>
</feature>
<evidence type="ECO:0000256" key="13">
    <source>
        <dbReference type="SAM" id="SignalP"/>
    </source>
</evidence>
<name>A0A5C8ZN59_9GAMM</name>
<evidence type="ECO:0000256" key="12">
    <source>
        <dbReference type="RuleBase" id="RU003357"/>
    </source>
</evidence>
<comment type="caution">
    <text evidence="16">The sequence shown here is derived from an EMBL/GenBank/DDBJ whole genome shotgun (WGS) entry which is preliminary data.</text>
</comment>
<keyword evidence="8 12" id="KW-0798">TonB box</keyword>
<dbReference type="OrthoDB" id="7051185at2"/>
<evidence type="ECO:0000256" key="7">
    <source>
        <dbReference type="ARBA" id="ARBA00023065"/>
    </source>
</evidence>
<evidence type="ECO:0000256" key="11">
    <source>
        <dbReference type="PROSITE-ProRule" id="PRU01360"/>
    </source>
</evidence>
<keyword evidence="17" id="KW-1185">Reference proteome</keyword>
<keyword evidence="3 11" id="KW-1134">Transmembrane beta strand</keyword>
<evidence type="ECO:0000256" key="6">
    <source>
        <dbReference type="ARBA" id="ARBA00023004"/>
    </source>
</evidence>
<reference evidence="16 17" key="1">
    <citation type="submission" date="2019-08" db="EMBL/GenBank/DDBJ databases">
        <title>Parahaliea maris sp. nov., isolated from the surface seawater.</title>
        <authorList>
            <person name="Liu Y."/>
        </authorList>
    </citation>
    <scope>NUCLEOTIDE SEQUENCE [LARGE SCALE GENOMIC DNA]</scope>
    <source>
        <strain evidence="16 17">S2-26</strain>
    </source>
</reference>
<proteinExistence type="inferred from homology"/>
<dbReference type="GO" id="GO:0009279">
    <property type="term" value="C:cell outer membrane"/>
    <property type="evidence" value="ECO:0007669"/>
    <property type="project" value="UniProtKB-SubCell"/>
</dbReference>
<organism evidence="16 17">
    <name type="scientific">Parahaliea aestuarii</name>
    <dbReference type="NCBI Taxonomy" id="1852021"/>
    <lineage>
        <taxon>Bacteria</taxon>
        <taxon>Pseudomonadati</taxon>
        <taxon>Pseudomonadota</taxon>
        <taxon>Gammaproteobacteria</taxon>
        <taxon>Cellvibrionales</taxon>
        <taxon>Halieaceae</taxon>
        <taxon>Parahaliea</taxon>
    </lineage>
</organism>
<dbReference type="Gene3D" id="2.40.170.20">
    <property type="entry name" value="TonB-dependent receptor, beta-barrel domain"/>
    <property type="match status" value="1"/>
</dbReference>
<keyword evidence="7" id="KW-0406">Ion transport</keyword>
<evidence type="ECO:0000256" key="2">
    <source>
        <dbReference type="ARBA" id="ARBA00022448"/>
    </source>
</evidence>
<evidence type="ECO:0000313" key="16">
    <source>
        <dbReference type="EMBL" id="TXS89192.1"/>
    </source>
</evidence>
<evidence type="ECO:0000256" key="4">
    <source>
        <dbReference type="ARBA" id="ARBA00022496"/>
    </source>
</evidence>
<keyword evidence="4" id="KW-0410">Iron transport</keyword>
<gene>
    <name evidence="16" type="ORF">FVW59_18895</name>
</gene>
<feature type="signal peptide" evidence="13">
    <location>
        <begin position="1"/>
        <end position="26"/>
    </location>
</feature>
<dbReference type="Pfam" id="PF07715">
    <property type="entry name" value="Plug"/>
    <property type="match status" value="1"/>
</dbReference>
<dbReference type="RefSeq" id="WP_148065943.1">
    <property type="nucleotide sequence ID" value="NZ_VRYZ01000010.1"/>
</dbReference>
<evidence type="ECO:0000256" key="5">
    <source>
        <dbReference type="ARBA" id="ARBA00022692"/>
    </source>
</evidence>
<keyword evidence="5 11" id="KW-0812">Transmembrane</keyword>
<accession>A0A5C8ZN59</accession>
<dbReference type="GO" id="GO:0006826">
    <property type="term" value="P:iron ion transport"/>
    <property type="evidence" value="ECO:0007669"/>
    <property type="project" value="UniProtKB-KW"/>
</dbReference>
<dbReference type="InterPro" id="IPR012910">
    <property type="entry name" value="Plug_dom"/>
</dbReference>
<keyword evidence="13" id="KW-0732">Signal</keyword>
<dbReference type="InterPro" id="IPR000531">
    <property type="entry name" value="Beta-barrel_TonB"/>
</dbReference>
<dbReference type="EMBL" id="VRYZ01000010">
    <property type="protein sequence ID" value="TXS89192.1"/>
    <property type="molecule type" value="Genomic_DNA"/>
</dbReference>
<feature type="domain" description="TonB-dependent receptor-like beta-barrel" evidence="14">
    <location>
        <begin position="230"/>
        <end position="706"/>
    </location>
</feature>